<dbReference type="OrthoDB" id="3664945at2"/>
<dbReference type="PRINTS" id="PR00359">
    <property type="entry name" value="BP450"/>
</dbReference>
<dbReference type="SUPFAM" id="SSF48264">
    <property type="entry name" value="Cytochrome P450"/>
    <property type="match status" value="1"/>
</dbReference>
<dbReference type="Pfam" id="PF00067">
    <property type="entry name" value="p450"/>
    <property type="match status" value="1"/>
</dbReference>
<dbReference type="InterPro" id="IPR001128">
    <property type="entry name" value="Cyt_P450"/>
</dbReference>
<dbReference type="AlphaFoldDB" id="A0A4D4KYL3"/>
<keyword evidence="3 7" id="KW-0479">Metal-binding</keyword>
<dbReference type="PANTHER" id="PTHR46696:SF1">
    <property type="entry name" value="CYTOCHROME P450 YJIB-RELATED"/>
    <property type="match status" value="1"/>
</dbReference>
<feature type="region of interest" description="Disordered" evidence="8">
    <location>
        <begin position="1"/>
        <end position="20"/>
    </location>
</feature>
<reference evidence="9 10" key="1">
    <citation type="journal article" date="2020" name="Int. J. Syst. Evol. Microbiol.">
        <title>Reclassification of Streptomyces castelarensis and Streptomyces sporoclivatus as later heterotypic synonyms of Streptomyces antimycoticus.</title>
        <authorList>
            <person name="Komaki H."/>
            <person name="Tamura T."/>
        </authorList>
    </citation>
    <scope>NUCLEOTIDE SEQUENCE [LARGE SCALE GENOMIC DNA]</scope>
    <source>
        <strain evidence="9 10">NBRC 13459</strain>
    </source>
</reference>
<dbReference type="PRINTS" id="PR00385">
    <property type="entry name" value="P450"/>
</dbReference>
<proteinExistence type="inferred from homology"/>
<dbReference type="PANTHER" id="PTHR46696">
    <property type="entry name" value="P450, PUTATIVE (EUROFUNG)-RELATED"/>
    <property type="match status" value="1"/>
</dbReference>
<evidence type="ECO:0000313" key="10">
    <source>
        <dbReference type="Proteomes" id="UP000301309"/>
    </source>
</evidence>
<keyword evidence="2 7" id="KW-0349">Heme</keyword>
<keyword evidence="6 7" id="KW-0503">Monooxygenase</keyword>
<evidence type="ECO:0000256" key="5">
    <source>
        <dbReference type="ARBA" id="ARBA00023004"/>
    </source>
</evidence>
<dbReference type="InterPro" id="IPR036396">
    <property type="entry name" value="Cyt_P450_sf"/>
</dbReference>
<evidence type="ECO:0000256" key="8">
    <source>
        <dbReference type="SAM" id="MobiDB-lite"/>
    </source>
</evidence>
<evidence type="ECO:0000256" key="4">
    <source>
        <dbReference type="ARBA" id="ARBA00023002"/>
    </source>
</evidence>
<evidence type="ECO:0000256" key="1">
    <source>
        <dbReference type="ARBA" id="ARBA00010617"/>
    </source>
</evidence>
<evidence type="ECO:0000256" key="6">
    <source>
        <dbReference type="ARBA" id="ARBA00023033"/>
    </source>
</evidence>
<dbReference type="GO" id="GO:0005506">
    <property type="term" value="F:iron ion binding"/>
    <property type="evidence" value="ECO:0007669"/>
    <property type="project" value="InterPro"/>
</dbReference>
<protein>
    <submittedName>
        <fullName evidence="9">Cytochrome P450</fullName>
    </submittedName>
</protein>
<dbReference type="EMBL" id="BJHW01000001">
    <property type="protein sequence ID" value="GDY51946.1"/>
    <property type="molecule type" value="Genomic_DNA"/>
</dbReference>
<evidence type="ECO:0000256" key="3">
    <source>
        <dbReference type="ARBA" id="ARBA00022723"/>
    </source>
</evidence>
<comment type="caution">
    <text evidence="9">The sequence shown here is derived from an EMBL/GenBank/DDBJ whole genome shotgun (WGS) entry which is preliminary data.</text>
</comment>
<dbReference type="GO" id="GO:0004497">
    <property type="term" value="F:monooxygenase activity"/>
    <property type="evidence" value="ECO:0007669"/>
    <property type="project" value="UniProtKB-KW"/>
</dbReference>
<dbReference type="InterPro" id="IPR002397">
    <property type="entry name" value="Cyt_P450_B"/>
</dbReference>
<name>A0A4D4KYL3_STRVO</name>
<dbReference type="GO" id="GO:0016705">
    <property type="term" value="F:oxidoreductase activity, acting on paired donors, with incorporation or reduction of molecular oxygen"/>
    <property type="evidence" value="ECO:0007669"/>
    <property type="project" value="InterPro"/>
</dbReference>
<dbReference type="Gene3D" id="1.10.630.10">
    <property type="entry name" value="Cytochrome P450"/>
    <property type="match status" value="1"/>
</dbReference>
<evidence type="ECO:0000256" key="7">
    <source>
        <dbReference type="RuleBase" id="RU000461"/>
    </source>
</evidence>
<dbReference type="FunFam" id="1.10.630.10:FF:000018">
    <property type="entry name" value="Cytochrome P450 monooxygenase"/>
    <property type="match status" value="1"/>
</dbReference>
<dbReference type="CDD" id="cd11030">
    <property type="entry name" value="CYP105-like"/>
    <property type="match status" value="1"/>
</dbReference>
<evidence type="ECO:0000313" key="9">
    <source>
        <dbReference type="EMBL" id="GDY51946.1"/>
    </source>
</evidence>
<keyword evidence="10" id="KW-1185">Reference proteome</keyword>
<dbReference type="PROSITE" id="PS00086">
    <property type="entry name" value="CYTOCHROME_P450"/>
    <property type="match status" value="1"/>
</dbReference>
<sequence>MHTPTCPAHEALPTYPREREDYVNPPTTLLGGPPISPLRFIEGSVGWLVTGYHEARQVLSDPRFSAERWRGDDTVQPVPAWIRSNRGNGPGTFMVMDPPYHGYYRSQLTRYFTVKRARELETRIEEIVAGGLDSLEAAGRPADLVQHFALPVPSLVICELLGVSYEERKAFQSVAARIMRQDLNDADYHDVRVSLVEFLDALIKSKRKQPGSDLISELTAHTELSDEEIMGIAAQLLVAGHETTMNMLSLGTFTLLRNPDQTRRLRADPSLIPGAVEELLRYLAILNAFPVRIAQEDAVIGGVTVRAGQSVAVSVPAVNRDPALVDDPDTLDVGRPRSAHLAFGYGIHQCLGQHLARTELVAGYRGLLDRFPGLELAIPMEKVRMRTDMVVYGIHELPVTW</sequence>
<keyword evidence="5 7" id="KW-0408">Iron</keyword>
<dbReference type="Proteomes" id="UP000301309">
    <property type="component" value="Unassembled WGS sequence"/>
</dbReference>
<dbReference type="InterPro" id="IPR017972">
    <property type="entry name" value="Cyt_P450_CS"/>
</dbReference>
<evidence type="ECO:0000256" key="2">
    <source>
        <dbReference type="ARBA" id="ARBA00022617"/>
    </source>
</evidence>
<keyword evidence="4 7" id="KW-0560">Oxidoreductase</keyword>
<dbReference type="GO" id="GO:0020037">
    <property type="term" value="F:heme binding"/>
    <property type="evidence" value="ECO:0007669"/>
    <property type="project" value="InterPro"/>
</dbReference>
<dbReference type="RefSeq" id="WP_137977061.1">
    <property type="nucleotide sequence ID" value="NZ_BAAASO010000082.1"/>
</dbReference>
<organism evidence="9 10">
    <name type="scientific">Streptomyces violaceusniger</name>
    <dbReference type="NCBI Taxonomy" id="68280"/>
    <lineage>
        <taxon>Bacteria</taxon>
        <taxon>Bacillati</taxon>
        <taxon>Actinomycetota</taxon>
        <taxon>Actinomycetes</taxon>
        <taxon>Kitasatosporales</taxon>
        <taxon>Streptomycetaceae</taxon>
        <taxon>Streptomyces</taxon>
        <taxon>Streptomyces violaceusniger group</taxon>
    </lineage>
</organism>
<accession>A0A4D4KYL3</accession>
<gene>
    <name evidence="9" type="ORF">SVIO_025690</name>
</gene>
<comment type="similarity">
    <text evidence="1 7">Belongs to the cytochrome P450 family.</text>
</comment>